<evidence type="ECO:0000256" key="1">
    <source>
        <dbReference type="ARBA" id="ARBA00007118"/>
    </source>
</evidence>
<dbReference type="SUPFAM" id="SSF55469">
    <property type="entry name" value="FMN-dependent nitroreductase-like"/>
    <property type="match status" value="1"/>
</dbReference>
<dbReference type="PROSITE" id="PS00198">
    <property type="entry name" value="4FE4S_FER_1"/>
    <property type="match status" value="1"/>
</dbReference>
<dbReference type="Pfam" id="PF00881">
    <property type="entry name" value="Nitroreductase"/>
    <property type="match status" value="1"/>
</dbReference>
<sequence>MINIGLDKCVLCGLCEYDCPAHAIKVGSEEVDFYNEKCFMCGHCVAICPQGAIKMIGVKEEEIIEYNKEKFEVDHENLLNFIKFRRSIRKYKTQNVEKEKINNLIEAARYTPTGGNRQPLRYIVIKDKLEEIKELAINGLYDLAINHDDMEPLKSVPKYKERFIQMYDDYKNNQNDTLFFGAPTVIAIIGDVSKGSTVQIDAGLAASNMELMANAQGLGICYIGFFVSASKYVPKINEILGINPNEKILATFTLGYPDVNYKRTVNRNEANVEIL</sequence>
<dbReference type="CDD" id="cd02143">
    <property type="entry name" value="nitroreductase_FeS-like"/>
    <property type="match status" value="1"/>
</dbReference>
<dbReference type="GO" id="GO:0051536">
    <property type="term" value="F:iron-sulfur cluster binding"/>
    <property type="evidence" value="ECO:0007669"/>
    <property type="project" value="UniProtKB-KW"/>
</dbReference>
<accession>A0A1M5JE56</accession>
<feature type="domain" description="4Fe-4S ferredoxin-type" evidence="6">
    <location>
        <begin position="1"/>
        <end position="26"/>
    </location>
</feature>
<dbReference type="PANTHER" id="PTHR43673:SF10">
    <property type="entry name" value="NADH DEHYDROGENASE_NAD(P)H NITROREDUCTASE XCC3605-RELATED"/>
    <property type="match status" value="1"/>
</dbReference>
<protein>
    <submittedName>
        <fullName evidence="7">Nitroreductase</fullName>
    </submittedName>
</protein>
<dbReference type="OrthoDB" id="368873at2"/>
<evidence type="ECO:0000259" key="6">
    <source>
        <dbReference type="PROSITE" id="PS51379"/>
    </source>
</evidence>
<evidence type="ECO:0000256" key="3">
    <source>
        <dbReference type="ARBA" id="ARBA00023002"/>
    </source>
</evidence>
<dbReference type="PANTHER" id="PTHR43673">
    <property type="entry name" value="NAD(P)H NITROREDUCTASE YDGI-RELATED"/>
    <property type="match status" value="1"/>
</dbReference>
<dbReference type="GO" id="GO:0046872">
    <property type="term" value="F:metal ion binding"/>
    <property type="evidence" value="ECO:0007669"/>
    <property type="project" value="UniProtKB-KW"/>
</dbReference>
<reference evidence="8" key="1">
    <citation type="submission" date="2016-11" db="EMBL/GenBank/DDBJ databases">
        <authorList>
            <person name="Varghese N."/>
            <person name="Submissions S."/>
        </authorList>
    </citation>
    <scope>NUCLEOTIDE SEQUENCE [LARGE SCALE GENOMIC DNA]</scope>
    <source>
        <strain evidence="8">DSM 2635</strain>
    </source>
</reference>
<keyword evidence="8" id="KW-1185">Reference proteome</keyword>
<dbReference type="AlphaFoldDB" id="A0A1M5JE56"/>
<dbReference type="InterPro" id="IPR017896">
    <property type="entry name" value="4Fe4S_Fe-S-bd"/>
</dbReference>
<dbReference type="STRING" id="1121321.SAMN04488530_101103"/>
<dbReference type="RefSeq" id="WP_073123187.1">
    <property type="nucleotide sequence ID" value="NZ_BAABCH010000010.1"/>
</dbReference>
<dbReference type="InterPro" id="IPR029479">
    <property type="entry name" value="Nitroreductase"/>
</dbReference>
<feature type="domain" description="4Fe-4S ferredoxin-type" evidence="6">
    <location>
        <begin position="27"/>
        <end position="58"/>
    </location>
</feature>
<gene>
    <name evidence="7" type="ORF">SAMN04488530_101103</name>
</gene>
<dbReference type="InterPro" id="IPR000415">
    <property type="entry name" value="Nitroreductase-like"/>
</dbReference>
<keyword evidence="2" id="KW-0479">Metal-binding</keyword>
<evidence type="ECO:0000313" key="7">
    <source>
        <dbReference type="EMBL" id="SHG38864.1"/>
    </source>
</evidence>
<dbReference type="EMBL" id="FQWX01000001">
    <property type="protein sequence ID" value="SHG38864.1"/>
    <property type="molecule type" value="Genomic_DNA"/>
</dbReference>
<dbReference type="GO" id="GO:0016491">
    <property type="term" value="F:oxidoreductase activity"/>
    <property type="evidence" value="ECO:0007669"/>
    <property type="project" value="UniProtKB-KW"/>
</dbReference>
<keyword evidence="3" id="KW-0560">Oxidoreductase</keyword>
<dbReference type="Gene3D" id="3.40.109.10">
    <property type="entry name" value="NADH Oxidase"/>
    <property type="match status" value="1"/>
</dbReference>
<dbReference type="InterPro" id="IPR017900">
    <property type="entry name" value="4Fe4S_Fe_S_CS"/>
</dbReference>
<name>A0A1M5JE56_9FIRM</name>
<evidence type="ECO:0000256" key="2">
    <source>
        <dbReference type="ARBA" id="ARBA00022723"/>
    </source>
</evidence>
<comment type="similarity">
    <text evidence="1">Belongs to the nitroreductase family.</text>
</comment>
<proteinExistence type="inferred from homology"/>
<keyword evidence="5" id="KW-0411">Iron-sulfur</keyword>
<evidence type="ECO:0000256" key="4">
    <source>
        <dbReference type="ARBA" id="ARBA00023004"/>
    </source>
</evidence>
<evidence type="ECO:0000256" key="5">
    <source>
        <dbReference type="ARBA" id="ARBA00023014"/>
    </source>
</evidence>
<dbReference type="Gene3D" id="3.30.70.20">
    <property type="match status" value="1"/>
</dbReference>
<dbReference type="Proteomes" id="UP000243255">
    <property type="component" value="Unassembled WGS sequence"/>
</dbReference>
<keyword evidence="4" id="KW-0408">Iron</keyword>
<dbReference type="PROSITE" id="PS51379">
    <property type="entry name" value="4FE4S_FER_2"/>
    <property type="match status" value="2"/>
</dbReference>
<dbReference type="Pfam" id="PF13187">
    <property type="entry name" value="Fer4_9"/>
    <property type="match status" value="1"/>
</dbReference>
<organism evidence="7 8">
    <name type="scientific">Asaccharospora irregularis DSM 2635</name>
    <dbReference type="NCBI Taxonomy" id="1121321"/>
    <lineage>
        <taxon>Bacteria</taxon>
        <taxon>Bacillati</taxon>
        <taxon>Bacillota</taxon>
        <taxon>Clostridia</taxon>
        <taxon>Peptostreptococcales</taxon>
        <taxon>Peptostreptococcaceae</taxon>
        <taxon>Asaccharospora</taxon>
    </lineage>
</organism>
<dbReference type="SUPFAM" id="SSF54862">
    <property type="entry name" value="4Fe-4S ferredoxins"/>
    <property type="match status" value="1"/>
</dbReference>
<evidence type="ECO:0000313" key="8">
    <source>
        <dbReference type="Proteomes" id="UP000243255"/>
    </source>
</evidence>